<keyword evidence="10" id="KW-1006">Bacterial flagellum protein export</keyword>
<organism evidence="12 13">
    <name type="scientific">Vibrio proteolyticus NBRC 13287</name>
    <dbReference type="NCBI Taxonomy" id="1219065"/>
    <lineage>
        <taxon>Bacteria</taxon>
        <taxon>Pseudomonadati</taxon>
        <taxon>Pseudomonadota</taxon>
        <taxon>Gammaproteobacteria</taxon>
        <taxon>Vibrionales</taxon>
        <taxon>Vibrionaceae</taxon>
        <taxon>Vibrio</taxon>
    </lineage>
</organism>
<evidence type="ECO:0000256" key="7">
    <source>
        <dbReference type="ARBA" id="ARBA00022795"/>
    </source>
</evidence>
<evidence type="ECO:0000256" key="4">
    <source>
        <dbReference type="ARBA" id="ARBA00022448"/>
    </source>
</evidence>
<keyword evidence="13" id="KW-1185">Reference proteome</keyword>
<protein>
    <recommendedName>
        <fullName evidence="3">Flagellar FliJ protein</fullName>
    </recommendedName>
</protein>
<evidence type="ECO:0000256" key="11">
    <source>
        <dbReference type="SAM" id="MobiDB-lite"/>
    </source>
</evidence>
<keyword evidence="5" id="KW-1003">Cell membrane</keyword>
<dbReference type="Proteomes" id="UP000016570">
    <property type="component" value="Unassembled WGS sequence"/>
</dbReference>
<dbReference type="NCBIfam" id="TIGR02473">
    <property type="entry name" value="flagell_FliJ"/>
    <property type="match status" value="1"/>
</dbReference>
<dbReference type="GO" id="GO:0015031">
    <property type="term" value="P:protein transport"/>
    <property type="evidence" value="ECO:0007669"/>
    <property type="project" value="UniProtKB-KW"/>
</dbReference>
<dbReference type="EMBL" id="BATJ01000003">
    <property type="protein sequence ID" value="GAD66213.1"/>
    <property type="molecule type" value="Genomic_DNA"/>
</dbReference>
<dbReference type="InterPro" id="IPR053716">
    <property type="entry name" value="Flag_assembly_chemotaxis_eff"/>
</dbReference>
<evidence type="ECO:0000256" key="2">
    <source>
        <dbReference type="ARBA" id="ARBA00010004"/>
    </source>
</evidence>
<keyword evidence="4" id="KW-0813">Transport</keyword>
<reference evidence="12 13" key="1">
    <citation type="submission" date="2013-09" db="EMBL/GenBank/DDBJ databases">
        <title>Whole genome shotgun sequence of Vibrio proteolyticus NBRC 13287.</title>
        <authorList>
            <person name="Isaki S."/>
            <person name="Hosoyama A."/>
            <person name="Numata M."/>
            <person name="Hashimoto M."/>
            <person name="Hosoyama Y."/>
            <person name="Tsuchikane K."/>
            <person name="Noguchi M."/>
            <person name="Hirakata S."/>
            <person name="Ichikawa N."/>
            <person name="Ohji S."/>
            <person name="Yamazoe A."/>
            <person name="Fujita N."/>
        </authorList>
    </citation>
    <scope>NUCLEOTIDE SEQUENCE [LARGE SCALE GENOMIC DNA]</scope>
    <source>
        <strain evidence="12 13">NBRC 13287</strain>
    </source>
</reference>
<dbReference type="RefSeq" id="WP_021704203.1">
    <property type="nucleotide sequence ID" value="NZ_BATJ01000003.1"/>
</dbReference>
<keyword evidence="7" id="KW-1005">Bacterial flagellum biogenesis</keyword>
<dbReference type="GO" id="GO:0071973">
    <property type="term" value="P:bacterial-type flagellum-dependent cell motility"/>
    <property type="evidence" value="ECO:0007669"/>
    <property type="project" value="InterPro"/>
</dbReference>
<comment type="subcellular location">
    <subcellularLocation>
        <location evidence="1">Cell membrane</location>
        <topology evidence="1">Peripheral membrane protein</topology>
        <orientation evidence="1">Cytoplasmic side</orientation>
    </subcellularLocation>
</comment>
<comment type="similarity">
    <text evidence="2">Belongs to the FliJ family.</text>
</comment>
<dbReference type="InterPro" id="IPR012823">
    <property type="entry name" value="Flagell_FliJ"/>
</dbReference>
<evidence type="ECO:0000256" key="1">
    <source>
        <dbReference type="ARBA" id="ARBA00004413"/>
    </source>
</evidence>
<evidence type="ECO:0000256" key="8">
    <source>
        <dbReference type="ARBA" id="ARBA00022927"/>
    </source>
</evidence>
<dbReference type="AlphaFoldDB" id="U3BHS1"/>
<dbReference type="GO" id="GO:0009288">
    <property type="term" value="C:bacterial-type flagellum"/>
    <property type="evidence" value="ECO:0007669"/>
    <property type="project" value="InterPro"/>
</dbReference>
<sequence length="148" mass="17241">MDDGAKLKAVGRLQQVEEKRRDQVGQQLESMRQRHAHVQLQLAQLAKLKNHSGQSALNTPVLNSATLMNLSRVDTMLQKLLRHHEHEQAVMQAQCSSVQKQLEHKHARVMGLEKVLERWRTKQRYEQACKEQKQLEDLINARLKKRVI</sequence>
<evidence type="ECO:0000313" key="13">
    <source>
        <dbReference type="Proteomes" id="UP000016570"/>
    </source>
</evidence>
<evidence type="ECO:0000256" key="3">
    <source>
        <dbReference type="ARBA" id="ARBA00020392"/>
    </source>
</evidence>
<keyword evidence="9" id="KW-0472">Membrane</keyword>
<evidence type="ECO:0000256" key="9">
    <source>
        <dbReference type="ARBA" id="ARBA00023136"/>
    </source>
</evidence>
<comment type="caution">
    <text evidence="12">The sequence shown here is derived from an EMBL/GenBank/DDBJ whole genome shotgun (WGS) entry which is preliminary data.</text>
</comment>
<evidence type="ECO:0000256" key="10">
    <source>
        <dbReference type="ARBA" id="ARBA00023225"/>
    </source>
</evidence>
<name>U3BHS1_VIBPR</name>
<dbReference type="GO" id="GO:0044781">
    <property type="term" value="P:bacterial-type flagellum organization"/>
    <property type="evidence" value="ECO:0007669"/>
    <property type="project" value="UniProtKB-KW"/>
</dbReference>
<evidence type="ECO:0000256" key="6">
    <source>
        <dbReference type="ARBA" id="ARBA00022500"/>
    </source>
</evidence>
<dbReference type="GO" id="GO:0006935">
    <property type="term" value="P:chemotaxis"/>
    <property type="evidence" value="ECO:0007669"/>
    <property type="project" value="UniProtKB-KW"/>
</dbReference>
<keyword evidence="6" id="KW-0145">Chemotaxis</keyword>
<proteinExistence type="inferred from homology"/>
<evidence type="ECO:0000313" key="12">
    <source>
        <dbReference type="EMBL" id="GAD66213.1"/>
    </source>
</evidence>
<dbReference type="Gene3D" id="1.10.287.1700">
    <property type="match status" value="1"/>
</dbReference>
<dbReference type="STRING" id="1219065.VPR01S_03_01220"/>
<accession>U3BHS1</accession>
<dbReference type="Pfam" id="PF02050">
    <property type="entry name" value="FliJ"/>
    <property type="match status" value="1"/>
</dbReference>
<dbReference type="GO" id="GO:0005886">
    <property type="term" value="C:plasma membrane"/>
    <property type="evidence" value="ECO:0007669"/>
    <property type="project" value="UniProtKB-SubCell"/>
</dbReference>
<feature type="region of interest" description="Disordered" evidence="11">
    <location>
        <begin position="1"/>
        <end position="24"/>
    </location>
</feature>
<keyword evidence="8" id="KW-0653">Protein transport</keyword>
<dbReference type="eggNOG" id="ENOG5031P7W">
    <property type="taxonomic scope" value="Bacteria"/>
</dbReference>
<gene>
    <name evidence="12" type="ORF">VPR01S_03_01220</name>
</gene>
<evidence type="ECO:0000256" key="5">
    <source>
        <dbReference type="ARBA" id="ARBA00022475"/>
    </source>
</evidence>